<feature type="region of interest" description="Disordered" evidence="1">
    <location>
        <begin position="37"/>
        <end position="64"/>
    </location>
</feature>
<name>A0A3M7T6N9_BRAPC</name>
<accession>A0A3M7T6N9</accession>
<feature type="compositionally biased region" description="Polar residues" evidence="1">
    <location>
        <begin position="43"/>
        <end position="61"/>
    </location>
</feature>
<evidence type="ECO:0000256" key="1">
    <source>
        <dbReference type="SAM" id="MobiDB-lite"/>
    </source>
</evidence>
<protein>
    <submittedName>
        <fullName evidence="2">Uncharacterized protein</fullName>
    </submittedName>
</protein>
<sequence length="180" mass="21029">MSDLSKKKIPRSTAFYQRKIKKEKITQAFNLLWPSFHDRQDHNTTPTTSNLSEHKPSNNPDDLTDTEFNRMFEMENFSVKNCFPDNDNGSEELVNLDENIQEKFDKTQTEKTELINMSLLSLFYSGKLSQTGLKQVVQLFKIATNFDIPTSFDKLSNNFLKITNEEIIILILIQKYFVIF</sequence>
<organism evidence="2 3">
    <name type="scientific">Brachionus plicatilis</name>
    <name type="common">Marine rotifer</name>
    <name type="synonym">Brachionus muelleri</name>
    <dbReference type="NCBI Taxonomy" id="10195"/>
    <lineage>
        <taxon>Eukaryota</taxon>
        <taxon>Metazoa</taxon>
        <taxon>Spiralia</taxon>
        <taxon>Gnathifera</taxon>
        <taxon>Rotifera</taxon>
        <taxon>Eurotatoria</taxon>
        <taxon>Monogononta</taxon>
        <taxon>Pseudotrocha</taxon>
        <taxon>Ploima</taxon>
        <taxon>Brachionidae</taxon>
        <taxon>Brachionus</taxon>
    </lineage>
</organism>
<dbReference type="EMBL" id="REGN01000199">
    <property type="protein sequence ID" value="RNA43631.1"/>
    <property type="molecule type" value="Genomic_DNA"/>
</dbReference>
<evidence type="ECO:0000313" key="3">
    <source>
        <dbReference type="Proteomes" id="UP000276133"/>
    </source>
</evidence>
<proteinExistence type="predicted"/>
<reference evidence="2 3" key="1">
    <citation type="journal article" date="2018" name="Sci. Rep.">
        <title>Genomic signatures of local adaptation to the degree of environmental predictability in rotifers.</title>
        <authorList>
            <person name="Franch-Gras L."/>
            <person name="Hahn C."/>
            <person name="Garcia-Roger E.M."/>
            <person name="Carmona M.J."/>
            <person name="Serra M."/>
            <person name="Gomez A."/>
        </authorList>
    </citation>
    <scope>NUCLEOTIDE SEQUENCE [LARGE SCALE GENOMIC DNA]</scope>
    <source>
        <strain evidence="2">HYR1</strain>
    </source>
</reference>
<gene>
    <name evidence="2" type="ORF">BpHYR1_015136</name>
</gene>
<dbReference type="AlphaFoldDB" id="A0A3M7T6N9"/>
<comment type="caution">
    <text evidence="2">The sequence shown here is derived from an EMBL/GenBank/DDBJ whole genome shotgun (WGS) entry which is preliminary data.</text>
</comment>
<dbReference type="Proteomes" id="UP000276133">
    <property type="component" value="Unassembled WGS sequence"/>
</dbReference>
<keyword evidence="3" id="KW-1185">Reference proteome</keyword>
<evidence type="ECO:0000313" key="2">
    <source>
        <dbReference type="EMBL" id="RNA43631.1"/>
    </source>
</evidence>